<name>A0ABT8KE85_9MICO</name>
<accession>A0ABT8KE85</accession>
<dbReference type="EMBL" id="JAROCF010000001">
    <property type="protein sequence ID" value="MDN4614624.1"/>
    <property type="molecule type" value="Genomic_DNA"/>
</dbReference>
<protein>
    <submittedName>
        <fullName evidence="1">Uncharacterized protein</fullName>
    </submittedName>
</protein>
<dbReference type="RefSeq" id="WP_301211384.1">
    <property type="nucleotide sequence ID" value="NZ_JAROCF010000001.1"/>
</dbReference>
<evidence type="ECO:0000313" key="1">
    <source>
        <dbReference type="EMBL" id="MDN4614624.1"/>
    </source>
</evidence>
<organism evidence="1 2">
    <name type="scientific">Leifsonia williamsii</name>
    <dbReference type="NCBI Taxonomy" id="3035919"/>
    <lineage>
        <taxon>Bacteria</taxon>
        <taxon>Bacillati</taxon>
        <taxon>Actinomycetota</taxon>
        <taxon>Actinomycetes</taxon>
        <taxon>Micrococcales</taxon>
        <taxon>Microbacteriaceae</taxon>
        <taxon>Leifsonia</taxon>
    </lineage>
</organism>
<proteinExistence type="predicted"/>
<evidence type="ECO:0000313" key="2">
    <source>
        <dbReference type="Proteomes" id="UP001174208"/>
    </source>
</evidence>
<dbReference type="Proteomes" id="UP001174208">
    <property type="component" value="Unassembled WGS sequence"/>
</dbReference>
<keyword evidence="2" id="KW-1185">Reference proteome</keyword>
<sequence length="97" mass="10874">MRPDGDGFVAVDLLGRERTGVVDWLTAEETLETVGIGYLADIYELEQEDGTRLRVRIAEVSPRRVLVKHDDFGAVGIPQVYIDLPFPAPEGLRPLRR</sequence>
<reference evidence="1" key="1">
    <citation type="submission" date="2023-06" db="EMBL/GenBank/DDBJ databases">
        <title>MT1 and MT2 Draft Genomes of Novel Species.</title>
        <authorList>
            <person name="Venkateswaran K."/>
        </authorList>
    </citation>
    <scope>NUCLEOTIDE SEQUENCE</scope>
    <source>
        <strain evidence="1">F6_8S_P_1B</strain>
    </source>
</reference>
<gene>
    <name evidence="1" type="ORF">P5G50_09175</name>
</gene>
<comment type="caution">
    <text evidence="1">The sequence shown here is derived from an EMBL/GenBank/DDBJ whole genome shotgun (WGS) entry which is preliminary data.</text>
</comment>